<dbReference type="AlphaFoldDB" id="A0A0R1UJ30"/>
<protein>
    <submittedName>
        <fullName evidence="2">Methionine synthase</fullName>
    </submittedName>
</protein>
<evidence type="ECO:0000313" key="2">
    <source>
        <dbReference type="EMBL" id="KRL90885.1"/>
    </source>
</evidence>
<dbReference type="InterPro" id="IPR038071">
    <property type="entry name" value="UROD/MetE-like_sf"/>
</dbReference>
<dbReference type="Pfam" id="PF01717">
    <property type="entry name" value="Meth_synt_2"/>
    <property type="match status" value="1"/>
</dbReference>
<dbReference type="GO" id="GO:0008270">
    <property type="term" value="F:zinc ion binding"/>
    <property type="evidence" value="ECO:0007669"/>
    <property type="project" value="InterPro"/>
</dbReference>
<dbReference type="InterPro" id="IPR002629">
    <property type="entry name" value="Met_Synth_C/arc"/>
</dbReference>
<name>A0A0R1UJ30_9LACO</name>
<sequence length="372" mass="41198">MSAKLRYDIVGSFLRPAALKEARAQFAAGQIDQAALTQVEDEQIKQLVQKEAAAGLKVVTDGEFRRSYWHLDTFWGFGGVEHIVREHGYFFHDEETRADSARVAGKITFTGTHPDLAAFKFLKQITAGTDLTPRQSIPAPAQLYAELVRGPENVAALRKVYPTDEALFTDIANAYRDLILALYAAGCRNLKLDDCTWGMIVDDRYWQARDETSFDREQLQEIYLRLNNGALRDLPADLRVSTHVCRGNYHSTWAAQGGYAPVAATLFAKEKVAAFYLEFDDDRSGDFAPLAQVPAGKQVVLGLVTSKQAALEDPAQLKARIAEASQYVASADLALSTQCGFASTEEGNQLTEDQQWAKIKLVRDVAQAVWGE</sequence>
<accession>A0A0R1UJ30</accession>
<comment type="caution">
    <text evidence="2">The sequence shown here is derived from an EMBL/GenBank/DDBJ whole genome shotgun (WGS) entry which is preliminary data.</text>
</comment>
<dbReference type="SUPFAM" id="SSF51726">
    <property type="entry name" value="UROD/MetE-like"/>
    <property type="match status" value="1"/>
</dbReference>
<dbReference type="RefSeq" id="WP_056954322.1">
    <property type="nucleotide sequence ID" value="NZ_AZFK01000025.1"/>
</dbReference>
<dbReference type="PANTHER" id="PTHR43844:SF1">
    <property type="entry name" value="METHIONINE SYNTHASE"/>
    <property type="match status" value="1"/>
</dbReference>
<evidence type="ECO:0000259" key="1">
    <source>
        <dbReference type="Pfam" id="PF01717"/>
    </source>
</evidence>
<dbReference type="EMBL" id="AZFK01000025">
    <property type="protein sequence ID" value="KRL90885.1"/>
    <property type="molecule type" value="Genomic_DNA"/>
</dbReference>
<dbReference type="NCBIfam" id="NF005085">
    <property type="entry name" value="PRK06520.1"/>
    <property type="match status" value="1"/>
</dbReference>
<organism evidence="2 3">
    <name type="scientific">Limosilactobacillus ingluviei DSM 15946</name>
    <dbReference type="NCBI Taxonomy" id="1423760"/>
    <lineage>
        <taxon>Bacteria</taxon>
        <taxon>Bacillati</taxon>
        <taxon>Bacillota</taxon>
        <taxon>Bacilli</taxon>
        <taxon>Lactobacillales</taxon>
        <taxon>Lactobacillaceae</taxon>
        <taxon>Limosilactobacillus</taxon>
    </lineage>
</organism>
<dbReference type="GO" id="GO:0003871">
    <property type="term" value="F:5-methyltetrahydropteroyltriglutamate-homocysteine S-methyltransferase activity"/>
    <property type="evidence" value="ECO:0007669"/>
    <property type="project" value="InterPro"/>
</dbReference>
<dbReference type="PATRIC" id="fig|1423760.3.peg.1294"/>
<gene>
    <name evidence="2" type="ORF">FC43_GL001225</name>
</gene>
<reference evidence="2 3" key="1">
    <citation type="journal article" date="2015" name="Genome Announc.">
        <title>Expanding the biotechnology potential of lactobacilli through comparative genomics of 213 strains and associated genera.</title>
        <authorList>
            <person name="Sun Z."/>
            <person name="Harris H.M."/>
            <person name="McCann A."/>
            <person name="Guo C."/>
            <person name="Argimon S."/>
            <person name="Zhang W."/>
            <person name="Yang X."/>
            <person name="Jeffery I.B."/>
            <person name="Cooney J.C."/>
            <person name="Kagawa T.F."/>
            <person name="Liu W."/>
            <person name="Song Y."/>
            <person name="Salvetti E."/>
            <person name="Wrobel A."/>
            <person name="Rasinkangas P."/>
            <person name="Parkhill J."/>
            <person name="Rea M.C."/>
            <person name="O'Sullivan O."/>
            <person name="Ritari J."/>
            <person name="Douillard F.P."/>
            <person name="Paul Ross R."/>
            <person name="Yang R."/>
            <person name="Briner A.E."/>
            <person name="Felis G.E."/>
            <person name="de Vos W.M."/>
            <person name="Barrangou R."/>
            <person name="Klaenhammer T.R."/>
            <person name="Caufield P.W."/>
            <person name="Cui Y."/>
            <person name="Zhang H."/>
            <person name="O'Toole P.W."/>
        </authorList>
    </citation>
    <scope>NUCLEOTIDE SEQUENCE [LARGE SCALE GENOMIC DNA]</scope>
    <source>
        <strain evidence="2 3">DSM 15946</strain>
    </source>
</reference>
<dbReference type="Proteomes" id="UP000050816">
    <property type="component" value="Unassembled WGS sequence"/>
</dbReference>
<proteinExistence type="predicted"/>
<dbReference type="PANTHER" id="PTHR43844">
    <property type="entry name" value="METHIONINE SYNTHASE"/>
    <property type="match status" value="1"/>
</dbReference>
<dbReference type="CDD" id="cd03311">
    <property type="entry name" value="CIMS_C_terminal_like"/>
    <property type="match status" value="1"/>
</dbReference>
<dbReference type="GO" id="GO:0009086">
    <property type="term" value="P:methionine biosynthetic process"/>
    <property type="evidence" value="ECO:0007669"/>
    <property type="project" value="InterPro"/>
</dbReference>
<dbReference type="Gene3D" id="3.20.20.210">
    <property type="match status" value="1"/>
</dbReference>
<feature type="domain" description="Cobalamin-independent methionine synthase MetE C-terminal/archaeal" evidence="1">
    <location>
        <begin position="10"/>
        <end position="68"/>
    </location>
</feature>
<evidence type="ECO:0000313" key="3">
    <source>
        <dbReference type="Proteomes" id="UP000050816"/>
    </source>
</evidence>